<evidence type="ECO:0000256" key="8">
    <source>
        <dbReference type="ARBA" id="ARBA00022833"/>
    </source>
</evidence>
<dbReference type="UniPathway" id="UPA00655">
    <property type="reaction ID" value="UER00711"/>
</dbReference>
<keyword evidence="7 13" id="KW-0276">Fatty acid metabolism</keyword>
<keyword evidence="2 13" id="KW-0444">Lipid biosynthesis</keyword>
<feature type="binding site" evidence="13">
    <location>
        <position position="50"/>
    </location>
    <ligand>
        <name>Zn(2+)</name>
        <dbReference type="ChEBI" id="CHEBI:29105"/>
    </ligand>
</feature>
<dbReference type="InterPro" id="IPR000438">
    <property type="entry name" value="Acetyl_CoA_COase_Trfase_b_su"/>
</dbReference>
<organism evidence="15 16">
    <name type="scientific">Candidatus Nesciobacter abundans</name>
    <dbReference type="NCBI Taxonomy" id="2601668"/>
    <lineage>
        <taxon>Bacteria</taxon>
        <taxon>Pseudomonadati</taxon>
        <taxon>Pseudomonadota</taxon>
        <taxon>Alphaproteobacteria</taxon>
        <taxon>Holosporales</taxon>
        <taxon>Holosporaceae</taxon>
        <taxon>Candidatus Nesciobacter</taxon>
    </lineage>
</organism>
<keyword evidence="4 13" id="KW-0479">Metal-binding</keyword>
<keyword evidence="8 13" id="KW-0862">Zinc</keyword>
<evidence type="ECO:0000256" key="5">
    <source>
        <dbReference type="ARBA" id="ARBA00022741"/>
    </source>
</evidence>
<feature type="zinc finger region" description="C4-type" evidence="13">
    <location>
        <begin position="28"/>
        <end position="50"/>
    </location>
</feature>
<keyword evidence="10 13" id="KW-0443">Lipid metabolism</keyword>
<evidence type="ECO:0000256" key="11">
    <source>
        <dbReference type="ARBA" id="ARBA00023160"/>
    </source>
</evidence>
<evidence type="ECO:0000256" key="3">
    <source>
        <dbReference type="ARBA" id="ARBA00022679"/>
    </source>
</evidence>
<keyword evidence="13" id="KW-0963">Cytoplasm</keyword>
<reference evidence="15 16" key="1">
    <citation type="submission" date="2019-08" db="EMBL/GenBank/DDBJ databases">
        <title>Highly reduced genomes of protist endosymbionts show evolutionary convergence.</title>
        <authorList>
            <person name="George E."/>
            <person name="Husnik F."/>
            <person name="Tashyreva D."/>
            <person name="Prokopchuk G."/>
            <person name="Horak A."/>
            <person name="Kwong W.K."/>
            <person name="Lukes J."/>
            <person name="Keeling P.J."/>
        </authorList>
    </citation>
    <scope>NUCLEOTIDE SEQUENCE [LARGE SCALE GENOMIC DNA]</scope>
    <source>
        <strain evidence="15">1604HC</strain>
    </source>
</reference>
<dbReference type="KEGG" id="nabu:FZC36_01480"/>
<gene>
    <name evidence="13" type="primary">accD</name>
    <name evidence="15" type="ORF">FZC36_01480</name>
</gene>
<comment type="cofactor">
    <cofactor evidence="13">
        <name>Zn(2+)</name>
        <dbReference type="ChEBI" id="CHEBI:29105"/>
    </cofactor>
    <text evidence="13">Binds 1 zinc ion per subunit.</text>
</comment>
<keyword evidence="11 13" id="KW-0275">Fatty acid biosynthesis</keyword>
<dbReference type="HAMAP" id="MF_01395">
    <property type="entry name" value="AcetylCoA_CT_beta"/>
    <property type="match status" value="1"/>
</dbReference>
<dbReference type="GO" id="GO:0008270">
    <property type="term" value="F:zinc ion binding"/>
    <property type="evidence" value="ECO:0007669"/>
    <property type="project" value="UniProtKB-UniRule"/>
</dbReference>
<dbReference type="Pfam" id="PF17848">
    <property type="entry name" value="Zn_ribbon_ACC"/>
    <property type="match status" value="1"/>
</dbReference>
<dbReference type="Gene3D" id="3.90.226.10">
    <property type="entry name" value="2-enoyl-CoA Hydratase, Chain A, domain 1"/>
    <property type="match status" value="1"/>
</dbReference>
<dbReference type="GO" id="GO:0005524">
    <property type="term" value="F:ATP binding"/>
    <property type="evidence" value="ECO:0007669"/>
    <property type="project" value="UniProtKB-KW"/>
</dbReference>
<dbReference type="Pfam" id="PF01039">
    <property type="entry name" value="Carboxyl_trans"/>
    <property type="match status" value="1"/>
</dbReference>
<dbReference type="PROSITE" id="PS50980">
    <property type="entry name" value="COA_CT_NTER"/>
    <property type="match status" value="1"/>
</dbReference>
<comment type="pathway">
    <text evidence="13">Lipid metabolism; malonyl-CoA biosynthesis; malonyl-CoA from acetyl-CoA: step 1/1.</text>
</comment>
<comment type="function">
    <text evidence="12 13">Component of the acetyl coenzyme A carboxylase (ACC) complex. Biotin carboxylase (BC) catalyzes the carboxylation of biotin on its carrier protein (BCCP) and then the CO(2) group is transferred by the transcarboxylase to acetyl-CoA to form malonyl-CoA.</text>
</comment>
<dbReference type="EMBL" id="CP043314">
    <property type="protein sequence ID" value="QEK39105.1"/>
    <property type="molecule type" value="Genomic_DNA"/>
</dbReference>
<evidence type="ECO:0000256" key="1">
    <source>
        <dbReference type="ARBA" id="ARBA00004496"/>
    </source>
</evidence>
<name>A0A5C0UG79_9PROT</name>
<dbReference type="Proteomes" id="UP000324924">
    <property type="component" value="Chromosome"/>
</dbReference>
<protein>
    <recommendedName>
        <fullName evidence="13">Acetyl-coenzyme A carboxylase carboxyl transferase subunit beta</fullName>
        <shortName evidence="13">ACCase subunit beta</shortName>
        <shortName evidence="13">Acetyl-CoA carboxylase carboxyltransferase subunit beta</shortName>
        <ecNumber evidence="13">2.1.3.15</ecNumber>
    </recommendedName>
</protein>
<sequence length="278" mass="31109">MNWFTDWVKPKLKNKALKESDSNLWIKCTGCEKMIFREKYEKFLSVCPECGFHGRLSALGRIKHTLDEGFELIEFKASKKDPISFYDVSSYIEKIKKAQSRTGLEDACLVARGKILGRECIVLAMDFAFIGGSMGTFVGNSIFGACEMAEENNLPFITFSSSGGARMQEGLFALMQMPRSVLAIKSLKNAKLPYISVMCDPTTGGVEASFSMLGSINISEPKATIGFAGIRVIKETINQELPKGFQKSEFQFKHGYLDQIIERSKMKDELSKVLRILN</sequence>
<dbReference type="GO" id="GO:0006633">
    <property type="term" value="P:fatty acid biosynthetic process"/>
    <property type="evidence" value="ECO:0007669"/>
    <property type="project" value="UniProtKB-KW"/>
</dbReference>
<feature type="binding site" evidence="13">
    <location>
        <position position="47"/>
    </location>
    <ligand>
        <name>Zn(2+)</name>
        <dbReference type="ChEBI" id="CHEBI:29105"/>
    </ligand>
</feature>
<feature type="binding site" evidence="13">
    <location>
        <position position="31"/>
    </location>
    <ligand>
        <name>Zn(2+)</name>
        <dbReference type="ChEBI" id="CHEBI:29105"/>
    </ligand>
</feature>
<evidence type="ECO:0000256" key="13">
    <source>
        <dbReference type="HAMAP-Rule" id="MF_01395"/>
    </source>
</evidence>
<dbReference type="AlphaFoldDB" id="A0A5C0UG79"/>
<accession>A0A5C0UG79</accession>
<dbReference type="GO" id="GO:0016743">
    <property type="term" value="F:carboxyl- or carbamoyltransferase activity"/>
    <property type="evidence" value="ECO:0007669"/>
    <property type="project" value="UniProtKB-UniRule"/>
</dbReference>
<evidence type="ECO:0000256" key="2">
    <source>
        <dbReference type="ARBA" id="ARBA00022516"/>
    </source>
</evidence>
<keyword evidence="16" id="KW-1185">Reference proteome</keyword>
<dbReference type="PRINTS" id="PR01070">
    <property type="entry name" value="ACCCTRFRASEB"/>
</dbReference>
<evidence type="ECO:0000313" key="16">
    <source>
        <dbReference type="Proteomes" id="UP000324924"/>
    </source>
</evidence>
<keyword evidence="6 13" id="KW-0863">Zinc-finger</keyword>
<evidence type="ECO:0000256" key="4">
    <source>
        <dbReference type="ARBA" id="ARBA00022723"/>
    </source>
</evidence>
<dbReference type="GO" id="GO:0009317">
    <property type="term" value="C:acetyl-CoA carboxylase complex"/>
    <property type="evidence" value="ECO:0007669"/>
    <property type="project" value="InterPro"/>
</dbReference>
<dbReference type="GO" id="GO:2001295">
    <property type="term" value="P:malonyl-CoA biosynthetic process"/>
    <property type="evidence" value="ECO:0007669"/>
    <property type="project" value="UniProtKB-UniRule"/>
</dbReference>
<evidence type="ECO:0000256" key="10">
    <source>
        <dbReference type="ARBA" id="ARBA00023098"/>
    </source>
</evidence>
<dbReference type="RefSeq" id="WP_148972228.1">
    <property type="nucleotide sequence ID" value="NZ_CP043314.1"/>
</dbReference>
<dbReference type="InterPro" id="IPR029045">
    <property type="entry name" value="ClpP/crotonase-like_dom_sf"/>
</dbReference>
<dbReference type="PANTHER" id="PTHR42995">
    <property type="entry name" value="ACETYL-COENZYME A CARBOXYLASE CARBOXYL TRANSFERASE SUBUNIT BETA, CHLOROPLASTIC"/>
    <property type="match status" value="1"/>
</dbReference>
<comment type="subcellular location">
    <subcellularLocation>
        <location evidence="1 13">Cytoplasm</location>
    </subcellularLocation>
</comment>
<dbReference type="PANTHER" id="PTHR42995:SF5">
    <property type="entry name" value="ACETYL-COENZYME A CARBOXYLASE CARBOXYL TRANSFERASE SUBUNIT BETA, CHLOROPLASTIC"/>
    <property type="match status" value="1"/>
</dbReference>
<dbReference type="EC" id="2.1.3.15" evidence="13"/>
<proteinExistence type="inferred from homology"/>
<keyword evidence="3 13" id="KW-0808">Transferase</keyword>
<keyword evidence="9 13" id="KW-0067">ATP-binding</keyword>
<dbReference type="GO" id="GO:0003989">
    <property type="term" value="F:acetyl-CoA carboxylase activity"/>
    <property type="evidence" value="ECO:0007669"/>
    <property type="project" value="InterPro"/>
</dbReference>
<dbReference type="SUPFAM" id="SSF52096">
    <property type="entry name" value="ClpP/crotonase"/>
    <property type="match status" value="1"/>
</dbReference>
<feature type="binding site" evidence="13">
    <location>
        <position position="28"/>
    </location>
    <ligand>
        <name>Zn(2+)</name>
        <dbReference type="ChEBI" id="CHEBI:29105"/>
    </ligand>
</feature>
<keyword evidence="5 13" id="KW-0547">Nucleotide-binding</keyword>
<comment type="subunit">
    <text evidence="13">Acetyl-CoA carboxylase is a heterohexamer composed of biotin carboxyl carrier protein (AccB), biotin carboxylase (AccC) and two subunits each of ACCase subunit alpha (AccA) and ACCase subunit beta (AccD).</text>
</comment>
<evidence type="ECO:0000256" key="12">
    <source>
        <dbReference type="ARBA" id="ARBA00025280"/>
    </source>
</evidence>
<comment type="similarity">
    <text evidence="13">Belongs to the AccD/PCCB family.</text>
</comment>
<dbReference type="InterPro" id="IPR011762">
    <property type="entry name" value="COA_CT_N"/>
</dbReference>
<evidence type="ECO:0000256" key="6">
    <source>
        <dbReference type="ARBA" id="ARBA00022771"/>
    </source>
</evidence>
<evidence type="ECO:0000256" key="9">
    <source>
        <dbReference type="ARBA" id="ARBA00022840"/>
    </source>
</evidence>
<dbReference type="InterPro" id="IPR041010">
    <property type="entry name" value="Znf-ACC"/>
</dbReference>
<feature type="domain" description="CoA carboxyltransferase N-terminal" evidence="14">
    <location>
        <begin position="24"/>
        <end position="278"/>
    </location>
</feature>
<dbReference type="InterPro" id="IPR034733">
    <property type="entry name" value="AcCoA_carboxyl_beta"/>
</dbReference>
<comment type="catalytic activity">
    <reaction evidence="13">
        <text>N(6)-carboxybiotinyl-L-lysyl-[protein] + acetyl-CoA = N(6)-biotinyl-L-lysyl-[protein] + malonyl-CoA</text>
        <dbReference type="Rhea" id="RHEA:54728"/>
        <dbReference type="Rhea" id="RHEA-COMP:10505"/>
        <dbReference type="Rhea" id="RHEA-COMP:10506"/>
        <dbReference type="ChEBI" id="CHEBI:57288"/>
        <dbReference type="ChEBI" id="CHEBI:57384"/>
        <dbReference type="ChEBI" id="CHEBI:83144"/>
        <dbReference type="ChEBI" id="CHEBI:83145"/>
        <dbReference type="EC" id="2.1.3.15"/>
    </reaction>
</comment>
<evidence type="ECO:0000256" key="7">
    <source>
        <dbReference type="ARBA" id="ARBA00022832"/>
    </source>
</evidence>
<evidence type="ECO:0000259" key="14">
    <source>
        <dbReference type="PROSITE" id="PS50980"/>
    </source>
</evidence>
<evidence type="ECO:0000313" key="15">
    <source>
        <dbReference type="EMBL" id="QEK39105.1"/>
    </source>
</evidence>
<dbReference type="OrthoDB" id="9772975at2"/>